<dbReference type="RefSeq" id="WP_308482114.1">
    <property type="nucleotide sequence ID" value="NZ_OY726397.1"/>
</dbReference>
<sequence>MTTPTRSLGQNDGTLTLSTGVTGRAARIGHRLSIAMDSWRITIDWAGKIPTAAHLTIDVDSLRVVDGSGGLTPLTAPEKAIVRGNALKTLNANRFPTIEFDAATITGTDTGYLLSGPLTLHGVSRPTDVALEVTGQSQLSSVTTVSHKNFGIRPYSMALGAMKVADEVTIEFNATARPSAQ</sequence>
<dbReference type="SMART" id="SM00867">
    <property type="entry name" value="YceI"/>
    <property type="match status" value="1"/>
</dbReference>
<protein>
    <submittedName>
        <fullName evidence="3">YceI family protein</fullName>
    </submittedName>
</protein>
<evidence type="ECO:0000256" key="1">
    <source>
        <dbReference type="ARBA" id="ARBA00008812"/>
    </source>
</evidence>
<keyword evidence="4" id="KW-1185">Reference proteome</keyword>
<dbReference type="Gene3D" id="2.40.128.110">
    <property type="entry name" value="Lipid/polyisoprenoid-binding, YceI-like"/>
    <property type="match status" value="1"/>
</dbReference>
<dbReference type="InterPro" id="IPR036761">
    <property type="entry name" value="TTHA0802/YceI-like_sf"/>
</dbReference>
<evidence type="ECO:0000313" key="3">
    <source>
        <dbReference type="EMBL" id="CAJ1501443.1"/>
    </source>
</evidence>
<gene>
    <name evidence="3" type="ORF">MU0053_001928</name>
</gene>
<reference evidence="3 4" key="1">
    <citation type="submission" date="2023-08" db="EMBL/GenBank/DDBJ databases">
        <authorList>
            <person name="Folkvardsen B D."/>
            <person name="Norman A."/>
        </authorList>
    </citation>
    <scope>NUCLEOTIDE SEQUENCE [LARGE SCALE GENOMIC DNA]</scope>
    <source>
        <strain evidence="3 4">Mu0053</strain>
    </source>
</reference>
<feature type="domain" description="Lipid/polyisoprenoid-binding YceI-like" evidence="2">
    <location>
        <begin position="14"/>
        <end position="177"/>
    </location>
</feature>
<dbReference type="Proteomes" id="UP001190465">
    <property type="component" value="Chromosome"/>
</dbReference>
<dbReference type="SUPFAM" id="SSF101874">
    <property type="entry name" value="YceI-like"/>
    <property type="match status" value="1"/>
</dbReference>
<organism evidence="3 4">
    <name type="scientific">[Mycobacterium] burgundiense</name>
    <dbReference type="NCBI Taxonomy" id="3064286"/>
    <lineage>
        <taxon>Bacteria</taxon>
        <taxon>Bacillati</taxon>
        <taxon>Actinomycetota</taxon>
        <taxon>Actinomycetes</taxon>
        <taxon>Mycobacteriales</taxon>
        <taxon>Mycobacteriaceae</taxon>
        <taxon>Mycolicibacterium</taxon>
    </lineage>
</organism>
<evidence type="ECO:0000313" key="4">
    <source>
        <dbReference type="Proteomes" id="UP001190465"/>
    </source>
</evidence>
<comment type="similarity">
    <text evidence="1">Belongs to the UPF0312 family.</text>
</comment>
<dbReference type="InterPro" id="IPR007372">
    <property type="entry name" value="Lipid/polyisoprenoid-bd_YceI"/>
</dbReference>
<evidence type="ECO:0000259" key="2">
    <source>
        <dbReference type="SMART" id="SM00867"/>
    </source>
</evidence>
<dbReference type="EMBL" id="OY726397">
    <property type="protein sequence ID" value="CAJ1501443.1"/>
    <property type="molecule type" value="Genomic_DNA"/>
</dbReference>
<dbReference type="PANTHER" id="PTHR34406:SF1">
    <property type="entry name" value="PROTEIN YCEI"/>
    <property type="match status" value="1"/>
</dbReference>
<proteinExistence type="inferred from homology"/>
<dbReference type="Pfam" id="PF04264">
    <property type="entry name" value="YceI"/>
    <property type="match status" value="1"/>
</dbReference>
<name>A0ABM9LM97_9MYCO</name>
<accession>A0ABM9LM97</accession>
<dbReference type="PANTHER" id="PTHR34406">
    <property type="entry name" value="PROTEIN YCEI"/>
    <property type="match status" value="1"/>
</dbReference>